<sequence>MLKGSVERQVERLKAEDYKLWSSLSGFSLQSKLLTEMS</sequence>
<evidence type="ECO:0000313" key="1">
    <source>
        <dbReference type="EMBL" id="VUZ86126.1"/>
    </source>
</evidence>
<evidence type="ECO:0000313" key="2">
    <source>
        <dbReference type="Proteomes" id="UP000334340"/>
    </source>
</evidence>
<name>A0A564ZM02_9BACT</name>
<accession>A0A564ZM02</accession>
<gene>
    <name evidence="1" type="ORF">MELA_02522</name>
</gene>
<organism evidence="1 2">
    <name type="scientific">Candidatus Methylomirabilis lanthanidiphila</name>
    <dbReference type="NCBI Taxonomy" id="2211376"/>
    <lineage>
        <taxon>Bacteria</taxon>
        <taxon>Candidatus Methylomirabilota</taxon>
        <taxon>Candidatus Methylomirabilia</taxon>
        <taxon>Candidatus Methylomirabilales</taxon>
        <taxon>Candidatus Methylomirabilaceae</taxon>
        <taxon>Candidatus Methylomirabilis</taxon>
    </lineage>
</organism>
<reference evidence="1 2" key="1">
    <citation type="submission" date="2019-07" db="EMBL/GenBank/DDBJ databases">
        <authorList>
            <person name="Cremers G."/>
        </authorList>
    </citation>
    <scope>NUCLEOTIDE SEQUENCE [LARGE SCALE GENOMIC DNA]</scope>
</reference>
<keyword evidence="2" id="KW-1185">Reference proteome</keyword>
<dbReference type="Proteomes" id="UP000334340">
    <property type="component" value="Unassembled WGS sequence"/>
</dbReference>
<dbReference type="AlphaFoldDB" id="A0A564ZM02"/>
<proteinExistence type="predicted"/>
<protein>
    <submittedName>
        <fullName evidence="1">Uncharacterized protein</fullName>
    </submittedName>
</protein>
<dbReference type="EMBL" id="CABIKM010000044">
    <property type="protein sequence ID" value="VUZ86126.1"/>
    <property type="molecule type" value="Genomic_DNA"/>
</dbReference>